<gene>
    <name evidence="1" type="ORF">GGR21_001664</name>
</gene>
<keyword evidence="2" id="KW-1185">Reference proteome</keyword>
<comment type="caution">
    <text evidence="1">The sequence shown here is derived from an EMBL/GenBank/DDBJ whole genome shotgun (WGS) entry which is preliminary data.</text>
</comment>
<proteinExistence type="predicted"/>
<reference evidence="1 2" key="1">
    <citation type="submission" date="2020-08" db="EMBL/GenBank/DDBJ databases">
        <title>Genomic Encyclopedia of Type Strains, Phase IV (KMG-IV): sequencing the most valuable type-strain genomes for metagenomic binning, comparative biology and taxonomic classification.</title>
        <authorList>
            <person name="Goeker M."/>
        </authorList>
    </citation>
    <scope>NUCLEOTIDE SEQUENCE [LARGE SCALE GENOMIC DNA]</scope>
    <source>
        <strain evidence="1 2">DSM 104969</strain>
    </source>
</reference>
<organism evidence="1 2">
    <name type="scientific">Dysgonomonas hofstadii</name>
    <dbReference type="NCBI Taxonomy" id="637886"/>
    <lineage>
        <taxon>Bacteria</taxon>
        <taxon>Pseudomonadati</taxon>
        <taxon>Bacteroidota</taxon>
        <taxon>Bacteroidia</taxon>
        <taxon>Bacteroidales</taxon>
        <taxon>Dysgonomonadaceae</taxon>
        <taxon>Dysgonomonas</taxon>
    </lineage>
</organism>
<evidence type="ECO:0000313" key="1">
    <source>
        <dbReference type="EMBL" id="MBB4035769.1"/>
    </source>
</evidence>
<sequence>MVSRRLHRTGARRRNLCTESWRTIGNCPALRWLRPVALSRSAGHPSGERGVKWEASAGQSFHLAPEPVTGRTQDEPPKHFCILFLLRKKGWQAIFDCAQ</sequence>
<dbReference type="Proteomes" id="UP000555103">
    <property type="component" value="Unassembled WGS sequence"/>
</dbReference>
<dbReference type="EMBL" id="JACIEP010000005">
    <property type="protein sequence ID" value="MBB4035769.1"/>
    <property type="molecule type" value="Genomic_DNA"/>
</dbReference>
<protein>
    <submittedName>
        <fullName evidence="1">Uncharacterized protein</fullName>
    </submittedName>
</protein>
<dbReference type="RefSeq" id="WP_183306696.1">
    <property type="nucleotide sequence ID" value="NZ_JACIEP010000005.1"/>
</dbReference>
<name>A0A840CM62_9BACT</name>
<evidence type="ECO:0000313" key="2">
    <source>
        <dbReference type="Proteomes" id="UP000555103"/>
    </source>
</evidence>
<dbReference type="AlphaFoldDB" id="A0A840CM62"/>
<accession>A0A840CM62</accession>